<dbReference type="KEGG" id="nhe:NECHADRAFT_84662"/>
<dbReference type="EMBL" id="GG698900">
    <property type="protein sequence ID" value="EEU44662.1"/>
    <property type="molecule type" value="Genomic_DNA"/>
</dbReference>
<name>C7YTQ3_FUSV7</name>
<sequence>MCETRREERDTVKKKKKKKRGRDKNGDAERGLKLARRREAGAGGKGEEPAGEILEEINTGCGARAPTVKSFSGLDPQGFSGQKLGLQGVRCLAFLVHSERQGSTSTWNWNWN</sequence>
<gene>
    <name evidence="2" type="ORF">NECHADRAFT_84662</name>
</gene>
<dbReference type="GeneID" id="9674782"/>
<dbReference type="RefSeq" id="XP_003050375.1">
    <property type="nucleotide sequence ID" value="XM_003050329.1"/>
</dbReference>
<keyword evidence="3" id="KW-1185">Reference proteome</keyword>
<dbReference type="VEuPathDB" id="FungiDB:NECHADRAFT_84662"/>
<feature type="compositionally biased region" description="Basic residues" evidence="1">
    <location>
        <begin position="12"/>
        <end position="22"/>
    </location>
</feature>
<feature type="compositionally biased region" description="Basic and acidic residues" evidence="1">
    <location>
        <begin position="23"/>
        <end position="48"/>
    </location>
</feature>
<reference evidence="2 3" key="1">
    <citation type="journal article" date="2009" name="PLoS Genet.">
        <title>The genome of Nectria haematococca: contribution of supernumerary chromosomes to gene expansion.</title>
        <authorList>
            <person name="Coleman J.J."/>
            <person name="Rounsley S.D."/>
            <person name="Rodriguez-Carres M."/>
            <person name="Kuo A."/>
            <person name="Wasmann C.C."/>
            <person name="Grimwood J."/>
            <person name="Schmutz J."/>
            <person name="Taga M."/>
            <person name="White G.J."/>
            <person name="Zhou S."/>
            <person name="Schwartz D.C."/>
            <person name="Freitag M."/>
            <person name="Ma L.J."/>
            <person name="Danchin E.G."/>
            <person name="Henrissat B."/>
            <person name="Coutinho P.M."/>
            <person name="Nelson D.R."/>
            <person name="Straney D."/>
            <person name="Napoli C.A."/>
            <person name="Barker B.M."/>
            <person name="Gribskov M."/>
            <person name="Rep M."/>
            <person name="Kroken S."/>
            <person name="Molnar I."/>
            <person name="Rensing C."/>
            <person name="Kennell J.C."/>
            <person name="Zamora J."/>
            <person name="Farman M.L."/>
            <person name="Selker E.U."/>
            <person name="Salamov A."/>
            <person name="Shapiro H."/>
            <person name="Pangilinan J."/>
            <person name="Lindquist E."/>
            <person name="Lamers C."/>
            <person name="Grigoriev I.V."/>
            <person name="Geiser D.M."/>
            <person name="Covert S.F."/>
            <person name="Temporini E."/>
            <person name="Vanetten H.D."/>
        </authorList>
    </citation>
    <scope>NUCLEOTIDE SEQUENCE [LARGE SCALE GENOMIC DNA]</scope>
    <source>
        <strain evidence="3">ATCC MYA-4622 / CBS 123669 / FGSC 9596 / NRRL 45880 / 77-13-4</strain>
    </source>
</reference>
<evidence type="ECO:0000313" key="3">
    <source>
        <dbReference type="Proteomes" id="UP000005206"/>
    </source>
</evidence>
<dbReference type="Proteomes" id="UP000005206">
    <property type="component" value="Chromosome 9"/>
</dbReference>
<evidence type="ECO:0000256" key="1">
    <source>
        <dbReference type="SAM" id="MobiDB-lite"/>
    </source>
</evidence>
<dbReference type="InParanoid" id="C7YTQ3"/>
<proteinExistence type="predicted"/>
<organism evidence="2 3">
    <name type="scientific">Fusarium vanettenii (strain ATCC MYA-4622 / CBS 123669 / FGSC 9596 / NRRL 45880 / 77-13-4)</name>
    <name type="common">Fusarium solani subsp. pisi</name>
    <dbReference type="NCBI Taxonomy" id="660122"/>
    <lineage>
        <taxon>Eukaryota</taxon>
        <taxon>Fungi</taxon>
        <taxon>Dikarya</taxon>
        <taxon>Ascomycota</taxon>
        <taxon>Pezizomycotina</taxon>
        <taxon>Sordariomycetes</taxon>
        <taxon>Hypocreomycetidae</taxon>
        <taxon>Hypocreales</taxon>
        <taxon>Nectriaceae</taxon>
        <taxon>Fusarium</taxon>
        <taxon>Fusarium solani species complex</taxon>
        <taxon>Fusarium vanettenii</taxon>
    </lineage>
</organism>
<evidence type="ECO:0000313" key="2">
    <source>
        <dbReference type="EMBL" id="EEU44662.1"/>
    </source>
</evidence>
<dbReference type="HOGENOM" id="CLU_2146524_0_0_1"/>
<dbReference type="AlphaFoldDB" id="C7YTQ3"/>
<accession>C7YTQ3</accession>
<feature type="region of interest" description="Disordered" evidence="1">
    <location>
        <begin position="1"/>
        <end position="52"/>
    </location>
</feature>
<protein>
    <submittedName>
        <fullName evidence="2">Uncharacterized protein</fullName>
    </submittedName>
</protein>
<feature type="compositionally biased region" description="Basic and acidic residues" evidence="1">
    <location>
        <begin position="1"/>
        <end position="11"/>
    </location>
</feature>